<feature type="signal peptide" evidence="1">
    <location>
        <begin position="1"/>
        <end position="18"/>
    </location>
</feature>
<keyword evidence="3" id="KW-0255">Endonuclease</keyword>
<organism evidence="3 4">
    <name type="scientific">Hafnia paralvei</name>
    <dbReference type="NCBI Taxonomy" id="546367"/>
    <lineage>
        <taxon>Bacteria</taxon>
        <taxon>Pseudomonadati</taxon>
        <taxon>Pseudomonadota</taxon>
        <taxon>Gammaproteobacteria</taxon>
        <taxon>Enterobacterales</taxon>
        <taxon>Hafniaceae</taxon>
        <taxon>Hafnia</taxon>
    </lineage>
</organism>
<accession>A0A2A2MA89</accession>
<dbReference type="KEGG" id="hpar:AL518_10475"/>
<dbReference type="SUPFAM" id="SSF56219">
    <property type="entry name" value="DNase I-like"/>
    <property type="match status" value="1"/>
</dbReference>
<keyword evidence="4" id="KW-1185">Reference proteome</keyword>
<dbReference type="OrthoDB" id="9793162at2"/>
<dbReference type="InterPro" id="IPR036691">
    <property type="entry name" value="Endo/exonu/phosph_ase_sf"/>
</dbReference>
<dbReference type="RefSeq" id="WP_020303637.1">
    <property type="nucleotide sequence ID" value="NZ_CALECD010000041.1"/>
</dbReference>
<dbReference type="Gene3D" id="3.60.10.10">
    <property type="entry name" value="Endonuclease/exonuclease/phosphatase"/>
    <property type="match status" value="1"/>
</dbReference>
<proteinExistence type="predicted"/>
<dbReference type="PANTHER" id="PTHR14859">
    <property type="entry name" value="CALCOFLUOR WHITE HYPERSENSITIVE PROTEIN PRECURSOR"/>
    <property type="match status" value="1"/>
</dbReference>
<gene>
    <name evidence="3" type="ORF">CJD50_16980</name>
</gene>
<protein>
    <submittedName>
        <fullName evidence="3">Endonuclease</fullName>
    </submittedName>
</protein>
<sequence length="292" mass="32474">MKKIILGLIPFVVFAAHADTKVLTPEKNGTPNKIYSESQAPQLTIANYNMAAARVSDLSTLAKAIKAMNADIISLNEVDKNTQRSGKVDQVAELAKLTGMHAAFGKAIDFEGGEYGVALLSKYPIDKQQVFPLPSGDGEQRVLLVTQIQVPHFDSPIIMMSTHLDWQEDPTIRLQQIREIENVTIGNTDSSFNNIASSIKLLAGDFNDTYNGPAIRELERYWNPLVVEGADMRTWPAANPALDLDHLFAFRGQQWKIEELTVPNKKAEWKAVNWPVASDHIPVIVKMKLLEQ</sequence>
<evidence type="ECO:0000313" key="4">
    <source>
        <dbReference type="Proteomes" id="UP000218796"/>
    </source>
</evidence>
<dbReference type="Pfam" id="PF03372">
    <property type="entry name" value="Exo_endo_phos"/>
    <property type="match status" value="1"/>
</dbReference>
<feature type="domain" description="Endonuclease/exonuclease/phosphatase" evidence="2">
    <location>
        <begin position="48"/>
        <end position="280"/>
    </location>
</feature>
<keyword evidence="3" id="KW-0378">Hydrolase</keyword>
<keyword evidence="3" id="KW-0540">Nuclease</keyword>
<dbReference type="GO" id="GO:0006506">
    <property type="term" value="P:GPI anchor biosynthetic process"/>
    <property type="evidence" value="ECO:0007669"/>
    <property type="project" value="TreeGrafter"/>
</dbReference>
<dbReference type="PANTHER" id="PTHR14859:SF15">
    <property type="entry name" value="ENDONUCLEASE_EXONUCLEASE_PHOSPHATASE DOMAIN-CONTAINING PROTEIN"/>
    <property type="match status" value="1"/>
</dbReference>
<evidence type="ECO:0000256" key="1">
    <source>
        <dbReference type="SAM" id="SignalP"/>
    </source>
</evidence>
<dbReference type="GO" id="GO:0016020">
    <property type="term" value="C:membrane"/>
    <property type="evidence" value="ECO:0007669"/>
    <property type="project" value="GOC"/>
</dbReference>
<evidence type="ECO:0000259" key="2">
    <source>
        <dbReference type="Pfam" id="PF03372"/>
    </source>
</evidence>
<dbReference type="GeneID" id="69639568"/>
<evidence type="ECO:0000313" key="3">
    <source>
        <dbReference type="EMBL" id="PAV95144.1"/>
    </source>
</evidence>
<dbReference type="InterPro" id="IPR005135">
    <property type="entry name" value="Endo/exonuclease/phosphatase"/>
</dbReference>
<feature type="chain" id="PRO_5030043107" evidence="1">
    <location>
        <begin position="19"/>
        <end position="292"/>
    </location>
</feature>
<reference evidence="3 4" key="1">
    <citation type="submission" date="2017-08" db="EMBL/GenBank/DDBJ databases">
        <title>Draft Genome Sequence of Hafnia alvei CITHA-6 Isolated from Raw Bovine Milk.</title>
        <authorList>
            <person name="Culligan E.P."/>
            <person name="Mcsweeney A."/>
            <person name="O'Doherty C."/>
            <person name="Gleeson E."/>
            <person name="O'Riordan D."/>
            <person name="Sleator R.D."/>
        </authorList>
    </citation>
    <scope>NUCLEOTIDE SEQUENCE [LARGE SCALE GENOMIC DNA]</scope>
    <source>
        <strain evidence="3 4">CITHA-6</strain>
    </source>
</reference>
<dbReference type="AlphaFoldDB" id="A0A2A2MA89"/>
<dbReference type="GO" id="GO:0004519">
    <property type="term" value="F:endonuclease activity"/>
    <property type="evidence" value="ECO:0007669"/>
    <property type="project" value="UniProtKB-KW"/>
</dbReference>
<dbReference type="EMBL" id="NQMS01000008">
    <property type="protein sequence ID" value="PAV95144.1"/>
    <property type="molecule type" value="Genomic_DNA"/>
</dbReference>
<comment type="caution">
    <text evidence="3">The sequence shown here is derived from an EMBL/GenBank/DDBJ whole genome shotgun (WGS) entry which is preliminary data.</text>
</comment>
<dbReference type="Proteomes" id="UP000218796">
    <property type="component" value="Unassembled WGS sequence"/>
</dbReference>
<dbReference type="InterPro" id="IPR051916">
    <property type="entry name" value="GPI-anchor_lipid_remodeler"/>
</dbReference>
<keyword evidence="1" id="KW-0732">Signal</keyword>
<name>A0A2A2MA89_9GAMM</name>